<dbReference type="OrthoDB" id="9814777at2"/>
<dbReference type="PANTHER" id="PTHR20883">
    <property type="entry name" value="PHYTANOYL-COA DIOXYGENASE DOMAIN CONTAINING 1"/>
    <property type="match status" value="1"/>
</dbReference>
<keyword evidence="1" id="KW-0560">Oxidoreductase</keyword>
<dbReference type="InterPro" id="IPR008775">
    <property type="entry name" value="Phytyl_CoA_dOase-like"/>
</dbReference>
<proteinExistence type="predicted"/>
<protein>
    <submittedName>
        <fullName evidence="1">Ectoine hydroxylase-related dioxygenase, phytanoyl-CoA dioxygenase (PhyH) family</fullName>
    </submittedName>
</protein>
<gene>
    <name evidence="1" type="ORF">SAMN04515671_1316</name>
</gene>
<dbReference type="AlphaFoldDB" id="A0A1H0KIC3"/>
<accession>A0A1H0KIC3</accession>
<organism evidence="1 2">
    <name type="scientific">Nakamurella panacisegetis</name>
    <dbReference type="NCBI Taxonomy" id="1090615"/>
    <lineage>
        <taxon>Bacteria</taxon>
        <taxon>Bacillati</taxon>
        <taxon>Actinomycetota</taxon>
        <taxon>Actinomycetes</taxon>
        <taxon>Nakamurellales</taxon>
        <taxon>Nakamurellaceae</taxon>
        <taxon>Nakamurella</taxon>
    </lineage>
</organism>
<dbReference type="Pfam" id="PF05721">
    <property type="entry name" value="PhyH"/>
    <property type="match status" value="1"/>
</dbReference>
<dbReference type="PANTHER" id="PTHR20883:SF49">
    <property type="entry name" value="PHYTANOYL-COA DIOXYGENASE"/>
    <property type="match status" value="1"/>
</dbReference>
<reference evidence="1 2" key="1">
    <citation type="submission" date="2016-10" db="EMBL/GenBank/DDBJ databases">
        <authorList>
            <person name="de Groot N.N."/>
        </authorList>
    </citation>
    <scope>NUCLEOTIDE SEQUENCE [LARGE SCALE GENOMIC DNA]</scope>
    <source>
        <strain evidence="2">P4-7,KCTC 19426,CECT 7604</strain>
    </source>
</reference>
<dbReference type="EMBL" id="LT629710">
    <property type="protein sequence ID" value="SDO55573.1"/>
    <property type="molecule type" value="Genomic_DNA"/>
</dbReference>
<dbReference type="RefSeq" id="WP_090475241.1">
    <property type="nucleotide sequence ID" value="NZ_LT629710.1"/>
</dbReference>
<dbReference type="Gene3D" id="2.60.120.620">
    <property type="entry name" value="q2cbj1_9rhob like domain"/>
    <property type="match status" value="1"/>
</dbReference>
<sequence length="268" mass="29981">MTQMLSPELIRTYQRDGVVLVRGVLTPAEVDRAERAIETVLAHPGPLSQVASDPDDPGAFTEDFRRWNDVPDIEDLARHSAAGRIAGELMGSPTVRLFHDHVLVKEGGTKQRTPWHQDQPYYNVDGRGVSAWIPVDHIPEAGCLELVATTHRGPWLMPRTFLAGEAKWFPEGSLAELPDIEADRDAFTIRRYEMEPGDAIFFDFLTVHGAPGFPFPGRRRVLSLRYLSDEARHAPRRWPTSPPFAGLADELPAGAELDHPLFPVVWAR</sequence>
<evidence type="ECO:0000313" key="1">
    <source>
        <dbReference type="EMBL" id="SDO55573.1"/>
    </source>
</evidence>
<dbReference type="GO" id="GO:0016706">
    <property type="term" value="F:2-oxoglutarate-dependent dioxygenase activity"/>
    <property type="evidence" value="ECO:0007669"/>
    <property type="project" value="UniProtKB-ARBA"/>
</dbReference>
<dbReference type="SUPFAM" id="SSF51197">
    <property type="entry name" value="Clavaminate synthase-like"/>
    <property type="match status" value="1"/>
</dbReference>
<dbReference type="STRING" id="1090615.SAMN04515671_1316"/>
<dbReference type="Proteomes" id="UP000198741">
    <property type="component" value="Chromosome I"/>
</dbReference>
<keyword evidence="1" id="KW-0223">Dioxygenase</keyword>
<keyword evidence="2" id="KW-1185">Reference proteome</keyword>
<evidence type="ECO:0000313" key="2">
    <source>
        <dbReference type="Proteomes" id="UP000198741"/>
    </source>
</evidence>
<name>A0A1H0KIC3_9ACTN</name>
<dbReference type="GO" id="GO:0005506">
    <property type="term" value="F:iron ion binding"/>
    <property type="evidence" value="ECO:0007669"/>
    <property type="project" value="UniProtKB-ARBA"/>
</dbReference>